<organism evidence="1 2">
    <name type="scientific">Vibrio campbellii (strain ATCC BAA-1116)</name>
    <dbReference type="NCBI Taxonomy" id="2902295"/>
    <lineage>
        <taxon>Bacteria</taxon>
        <taxon>Pseudomonadati</taxon>
        <taxon>Pseudomonadota</taxon>
        <taxon>Gammaproteobacteria</taxon>
        <taxon>Vibrionales</taxon>
        <taxon>Vibrionaceae</taxon>
        <taxon>Vibrio</taxon>
    </lineage>
</organism>
<sequence length="37" mass="4345">MSGAFLVVSYTQVTSRCWFSENDLVCRRGGDLKVWWF</sequence>
<dbReference type="PATRIC" id="fig|338187.36.peg.4380"/>
<proteinExistence type="predicted"/>
<dbReference type="AlphaFoldDB" id="A7N2K9"/>
<dbReference type="KEGG" id="vha:VIBHAR_05497"/>
<dbReference type="EMBL" id="CP000790">
    <property type="protein sequence ID" value="ABU73401.1"/>
    <property type="molecule type" value="Genomic_DNA"/>
</dbReference>
<protein>
    <submittedName>
        <fullName evidence="1">Uncharacterized protein</fullName>
    </submittedName>
</protein>
<dbReference type="Proteomes" id="UP000008152">
    <property type="component" value="Chromosome II"/>
</dbReference>
<reference evidence="1 2" key="1">
    <citation type="submission" date="2007-08" db="EMBL/GenBank/DDBJ databases">
        <authorList>
            <consortium name="The Vibrio harveyi Genome Sequencing Project"/>
            <person name="Bassler B."/>
            <person name="Clifton S.W."/>
            <person name="Fulton L."/>
            <person name="Delehaunty K."/>
            <person name="Fronick C."/>
            <person name="Harrison M."/>
            <person name="Markivic C."/>
            <person name="Fulton R."/>
            <person name="Tin-Wollam A.-M."/>
            <person name="Shah N."/>
            <person name="Pepin K."/>
            <person name="Nash W."/>
            <person name="Thiruvilangam P."/>
            <person name="Bhonagiri V."/>
            <person name="Waters C."/>
            <person name="Tu K.C."/>
            <person name="Irgon J."/>
            <person name="Wilson R.K."/>
        </authorList>
    </citation>
    <scope>NUCLEOTIDE SEQUENCE [LARGE SCALE GENOMIC DNA]</scope>
    <source>
        <strain evidence="2">ATCC BAA-1116 / BB120</strain>
    </source>
</reference>
<evidence type="ECO:0000313" key="1">
    <source>
        <dbReference type="EMBL" id="ABU73401.1"/>
    </source>
</evidence>
<evidence type="ECO:0000313" key="2">
    <source>
        <dbReference type="Proteomes" id="UP000008152"/>
    </source>
</evidence>
<name>A7N2K9_VIBC1</name>
<gene>
    <name evidence="1" type="ordered locus">VIBHAR_05497</name>
</gene>
<accession>A7N2K9</accession>